<comment type="caution">
    <text evidence="1">The sequence shown here is derived from an EMBL/GenBank/DDBJ whole genome shotgun (WGS) entry which is preliminary data.</text>
</comment>
<sequence length="110" mass="11995">MIPYPGTPAANRLNAITSRQVAVVALHRLQELLHRHGVYTAVAYDDEQPQLRAKSDLTVWGDPEGLTFFWSTGPEHGRAERGPVAELENVAQRIASQVAEPVETPATAAL</sequence>
<reference evidence="1 2" key="1">
    <citation type="submission" date="2020-08" db="EMBL/GenBank/DDBJ databases">
        <title>Sequencing the genomes of 1000 actinobacteria strains.</title>
        <authorList>
            <person name="Klenk H.-P."/>
        </authorList>
    </citation>
    <scope>NUCLEOTIDE SEQUENCE [LARGE SCALE GENOMIC DNA]</scope>
    <source>
        <strain evidence="1 2">DSM 43023</strain>
    </source>
</reference>
<keyword evidence="2" id="KW-1185">Reference proteome</keyword>
<evidence type="ECO:0000313" key="2">
    <source>
        <dbReference type="Proteomes" id="UP000534286"/>
    </source>
</evidence>
<name>A0A7W7RT98_9ACTN</name>
<dbReference type="RefSeq" id="WP_184754111.1">
    <property type="nucleotide sequence ID" value="NZ_BAABEK010000026.1"/>
</dbReference>
<proteinExistence type="predicted"/>
<organism evidence="1 2">
    <name type="scientific">Streptosporangium album</name>
    <dbReference type="NCBI Taxonomy" id="47479"/>
    <lineage>
        <taxon>Bacteria</taxon>
        <taxon>Bacillati</taxon>
        <taxon>Actinomycetota</taxon>
        <taxon>Actinomycetes</taxon>
        <taxon>Streptosporangiales</taxon>
        <taxon>Streptosporangiaceae</taxon>
        <taxon>Streptosporangium</taxon>
    </lineage>
</organism>
<evidence type="ECO:0000313" key="1">
    <source>
        <dbReference type="EMBL" id="MBB4937794.1"/>
    </source>
</evidence>
<dbReference type="AlphaFoldDB" id="A0A7W7RT98"/>
<accession>A0A7W7RT98</accession>
<gene>
    <name evidence="1" type="ORF">FHR32_002099</name>
</gene>
<dbReference type="EMBL" id="JACHJU010000001">
    <property type="protein sequence ID" value="MBB4937794.1"/>
    <property type="molecule type" value="Genomic_DNA"/>
</dbReference>
<protein>
    <submittedName>
        <fullName evidence="1">Uncharacterized protein</fullName>
    </submittedName>
</protein>
<dbReference type="Proteomes" id="UP000534286">
    <property type="component" value="Unassembled WGS sequence"/>
</dbReference>